<dbReference type="Gene3D" id="1.10.3210.10">
    <property type="entry name" value="Hypothetical protein af1432"/>
    <property type="match status" value="1"/>
</dbReference>
<organism evidence="1 2">
    <name type="scientific">Tatumella ptyseos ATCC 33301</name>
    <dbReference type="NCBI Taxonomy" id="1005995"/>
    <lineage>
        <taxon>Bacteria</taxon>
        <taxon>Pseudomonadati</taxon>
        <taxon>Pseudomonadota</taxon>
        <taxon>Gammaproteobacteria</taxon>
        <taxon>Enterobacterales</taxon>
        <taxon>Erwiniaceae</taxon>
        <taxon>Tatumella</taxon>
    </lineage>
</organism>
<reference evidence="1 2" key="1">
    <citation type="submission" date="2014-05" db="EMBL/GenBank/DDBJ databases">
        <title>ATOL: Assembling a taxonomically balanced genome-scale reconstruction of the evolutionary history of the Enterobacteriaceae.</title>
        <authorList>
            <person name="Plunkett G.III."/>
            <person name="Neeno-Eckwall E.C."/>
            <person name="Glasner J.D."/>
            <person name="Perna N.T."/>
        </authorList>
    </citation>
    <scope>NUCLEOTIDE SEQUENCE [LARGE SCALE GENOMIC DNA]</scope>
    <source>
        <strain evidence="1 2">ATCC 33301</strain>
    </source>
</reference>
<dbReference type="SUPFAM" id="SSF109604">
    <property type="entry name" value="HD-domain/PDEase-like"/>
    <property type="match status" value="1"/>
</dbReference>
<dbReference type="eggNOG" id="COG1896">
    <property type="taxonomic scope" value="Bacteria"/>
</dbReference>
<dbReference type="Proteomes" id="UP000028602">
    <property type="component" value="Unassembled WGS sequence"/>
</dbReference>
<keyword evidence="2" id="KW-1185">Reference proteome</keyword>
<accession>A0A085JD30</accession>
<name>A0A085JD30_9GAMM</name>
<dbReference type="EMBL" id="JMPR01000038">
    <property type="protein sequence ID" value="KFD18376.1"/>
    <property type="molecule type" value="Genomic_DNA"/>
</dbReference>
<gene>
    <name evidence="1" type="ORF">GTPT_2566</name>
</gene>
<evidence type="ECO:0008006" key="3">
    <source>
        <dbReference type="Google" id="ProtNLM"/>
    </source>
</evidence>
<proteinExistence type="predicted"/>
<dbReference type="RefSeq" id="WP_071780079.1">
    <property type="nucleotide sequence ID" value="NZ_ATMJ01000001.1"/>
</dbReference>
<protein>
    <recommendedName>
        <fullName evidence="3">HD superfamily hydrolase</fullName>
    </recommendedName>
</protein>
<evidence type="ECO:0000313" key="1">
    <source>
        <dbReference type="EMBL" id="KFD18376.1"/>
    </source>
</evidence>
<dbReference type="AlphaFoldDB" id="A0A085JD30"/>
<evidence type="ECO:0000313" key="2">
    <source>
        <dbReference type="Proteomes" id="UP000028602"/>
    </source>
</evidence>
<sequence>MSWIYTNSGEHFNFISPRPEQICIDDIACGLSNICRFTGQLNEFYSVAQHSVLASHIVPPEFAFEALMHDAQEAYLGDVSSPLKGLLPDYRRIERIVEMVIRMNYGLPAVMSSVVKHADLTLLATERRDFDLDDGTPWPILEGIEPLASVISPLTPRQAMIQFLNRFYELYSQYVSDLLVMRISLDNVNHQLTDAGINAISAQTKQEAD</sequence>
<comment type="caution">
    <text evidence="1">The sequence shown here is derived from an EMBL/GenBank/DDBJ whole genome shotgun (WGS) entry which is preliminary data.</text>
</comment>